<dbReference type="Pfam" id="PF04043">
    <property type="entry name" value="PMEI"/>
    <property type="match status" value="1"/>
</dbReference>
<comment type="caution">
    <text evidence="2">The sequence shown here is derived from an EMBL/GenBank/DDBJ whole genome shotgun (WGS) entry which is preliminary data.</text>
</comment>
<reference evidence="2" key="2">
    <citation type="journal article" date="2022" name="Hortic Res">
        <title>The genome of Dioscorea zingiberensis sheds light on the biosynthesis, origin and evolution of the medicinally important diosgenin saponins.</title>
        <authorList>
            <person name="Li Y."/>
            <person name="Tan C."/>
            <person name="Li Z."/>
            <person name="Guo J."/>
            <person name="Li S."/>
            <person name="Chen X."/>
            <person name="Wang C."/>
            <person name="Dai X."/>
            <person name="Yang H."/>
            <person name="Song W."/>
            <person name="Hou L."/>
            <person name="Xu J."/>
            <person name="Tong Z."/>
            <person name="Xu A."/>
            <person name="Yuan X."/>
            <person name="Wang W."/>
            <person name="Yang Q."/>
            <person name="Chen L."/>
            <person name="Sun Z."/>
            <person name="Wang K."/>
            <person name="Pan B."/>
            <person name="Chen J."/>
            <person name="Bao Y."/>
            <person name="Liu F."/>
            <person name="Qi X."/>
            <person name="Gang D.R."/>
            <person name="Wen J."/>
            <person name="Li J."/>
        </authorList>
    </citation>
    <scope>NUCLEOTIDE SEQUENCE</scope>
    <source>
        <strain evidence="2">Dzin_1.0</strain>
    </source>
</reference>
<proteinExistence type="predicted"/>
<dbReference type="Gene3D" id="1.20.140.40">
    <property type="entry name" value="Invertase/pectin methylesterase inhibitor family protein"/>
    <property type="match status" value="1"/>
</dbReference>
<dbReference type="SUPFAM" id="SSF101148">
    <property type="entry name" value="Plant invertase/pectin methylesterase inhibitor"/>
    <property type="match status" value="1"/>
</dbReference>
<dbReference type="InterPro" id="IPR035513">
    <property type="entry name" value="Invertase/methylesterase_inhib"/>
</dbReference>
<dbReference type="Proteomes" id="UP001085076">
    <property type="component" value="Miscellaneous, Linkage group lg04"/>
</dbReference>
<dbReference type="OrthoDB" id="1430376at2759"/>
<evidence type="ECO:0000259" key="1">
    <source>
        <dbReference type="Pfam" id="PF04043"/>
    </source>
</evidence>
<sequence length="91" mass="10203">MSDNVDQLKKLIREMRMMGHADKPQFKWHLGMVQIWVSVALTDQSTCMDGLAKDGKSSRVHAAIRKKVLCVAHVTSNSLALVNKMKPPRTS</sequence>
<feature type="domain" description="Pectinesterase inhibitor" evidence="1">
    <location>
        <begin position="1"/>
        <end position="81"/>
    </location>
</feature>
<dbReference type="EMBL" id="JAGGNH010000004">
    <property type="protein sequence ID" value="KAJ0974262.1"/>
    <property type="molecule type" value="Genomic_DNA"/>
</dbReference>
<organism evidence="2 3">
    <name type="scientific">Dioscorea zingiberensis</name>
    <dbReference type="NCBI Taxonomy" id="325984"/>
    <lineage>
        <taxon>Eukaryota</taxon>
        <taxon>Viridiplantae</taxon>
        <taxon>Streptophyta</taxon>
        <taxon>Embryophyta</taxon>
        <taxon>Tracheophyta</taxon>
        <taxon>Spermatophyta</taxon>
        <taxon>Magnoliopsida</taxon>
        <taxon>Liliopsida</taxon>
        <taxon>Dioscoreales</taxon>
        <taxon>Dioscoreaceae</taxon>
        <taxon>Dioscorea</taxon>
    </lineage>
</organism>
<dbReference type="AlphaFoldDB" id="A0A9D5CKM7"/>
<dbReference type="InterPro" id="IPR006501">
    <property type="entry name" value="Pectinesterase_inhib_dom"/>
</dbReference>
<dbReference type="GO" id="GO:0004857">
    <property type="term" value="F:enzyme inhibitor activity"/>
    <property type="evidence" value="ECO:0007669"/>
    <property type="project" value="InterPro"/>
</dbReference>
<reference evidence="2" key="1">
    <citation type="submission" date="2021-03" db="EMBL/GenBank/DDBJ databases">
        <authorList>
            <person name="Li Z."/>
            <person name="Yang C."/>
        </authorList>
    </citation>
    <scope>NUCLEOTIDE SEQUENCE</scope>
    <source>
        <strain evidence="2">Dzin_1.0</strain>
        <tissue evidence="2">Leaf</tissue>
    </source>
</reference>
<evidence type="ECO:0000313" key="3">
    <source>
        <dbReference type="Proteomes" id="UP001085076"/>
    </source>
</evidence>
<accession>A0A9D5CKM7</accession>
<evidence type="ECO:0000313" key="2">
    <source>
        <dbReference type="EMBL" id="KAJ0974262.1"/>
    </source>
</evidence>
<keyword evidence="3" id="KW-1185">Reference proteome</keyword>
<dbReference type="CDD" id="cd15798">
    <property type="entry name" value="PMEI-like_3"/>
    <property type="match status" value="1"/>
</dbReference>
<name>A0A9D5CKM7_9LILI</name>
<gene>
    <name evidence="2" type="ORF">J5N97_016227</name>
</gene>
<protein>
    <recommendedName>
        <fullName evidence="1">Pectinesterase inhibitor domain-containing protein</fullName>
    </recommendedName>
</protein>